<feature type="domain" description="Endonuclease/exonuclease/phosphatase" evidence="1">
    <location>
        <begin position="14"/>
        <end position="242"/>
    </location>
</feature>
<dbReference type="Pfam" id="PF03372">
    <property type="entry name" value="Exo_endo_phos"/>
    <property type="match status" value="1"/>
</dbReference>
<dbReference type="InterPro" id="IPR036691">
    <property type="entry name" value="Endo/exonu/phosph_ase_sf"/>
</dbReference>
<keyword evidence="2" id="KW-0378">Hydrolase</keyword>
<organism evidence="2 3">
    <name type="scientific">Methylomagnum ishizawai</name>
    <dbReference type="NCBI Taxonomy" id="1760988"/>
    <lineage>
        <taxon>Bacteria</taxon>
        <taxon>Pseudomonadati</taxon>
        <taxon>Pseudomonadota</taxon>
        <taxon>Gammaproteobacteria</taxon>
        <taxon>Methylococcales</taxon>
        <taxon>Methylococcaceae</taxon>
        <taxon>Methylomagnum</taxon>
    </lineage>
</organism>
<keyword evidence="2" id="KW-0255">Endonuclease</keyword>
<keyword evidence="3" id="KW-1185">Reference proteome</keyword>
<evidence type="ECO:0000259" key="1">
    <source>
        <dbReference type="Pfam" id="PF03372"/>
    </source>
</evidence>
<evidence type="ECO:0000313" key="2">
    <source>
        <dbReference type="EMBL" id="SMF93811.1"/>
    </source>
</evidence>
<protein>
    <submittedName>
        <fullName evidence="2">Metal-dependent hydrolase, endonuclease/exonuclease/phosphatase family</fullName>
    </submittedName>
</protein>
<dbReference type="EMBL" id="FXAM01000001">
    <property type="protein sequence ID" value="SMF93811.1"/>
    <property type="molecule type" value="Genomic_DNA"/>
</dbReference>
<keyword evidence="2" id="KW-0540">Nuclease</keyword>
<dbReference type="STRING" id="1760988.SAMN02949497_1103"/>
<dbReference type="GO" id="GO:0004519">
    <property type="term" value="F:endonuclease activity"/>
    <property type="evidence" value="ECO:0007669"/>
    <property type="project" value="UniProtKB-KW"/>
</dbReference>
<keyword evidence="2" id="KW-0269">Exonuclease</keyword>
<dbReference type="SUPFAM" id="SSF56219">
    <property type="entry name" value="DNase I-like"/>
    <property type="match status" value="1"/>
</dbReference>
<reference evidence="2 3" key="1">
    <citation type="submission" date="2016-12" db="EMBL/GenBank/DDBJ databases">
        <authorList>
            <person name="Song W.-J."/>
            <person name="Kurnit D.M."/>
        </authorList>
    </citation>
    <scope>NUCLEOTIDE SEQUENCE [LARGE SCALE GENOMIC DNA]</scope>
    <source>
        <strain evidence="2 3">175</strain>
    </source>
</reference>
<dbReference type="OrthoDB" id="5293344at2"/>
<evidence type="ECO:0000313" key="3">
    <source>
        <dbReference type="Proteomes" id="UP000192923"/>
    </source>
</evidence>
<dbReference type="GO" id="GO:0016020">
    <property type="term" value="C:membrane"/>
    <property type="evidence" value="ECO:0007669"/>
    <property type="project" value="GOC"/>
</dbReference>
<dbReference type="GO" id="GO:0004527">
    <property type="term" value="F:exonuclease activity"/>
    <property type="evidence" value="ECO:0007669"/>
    <property type="project" value="UniProtKB-KW"/>
</dbReference>
<dbReference type="Proteomes" id="UP000192923">
    <property type="component" value="Unassembled WGS sequence"/>
</dbReference>
<dbReference type="Gene3D" id="3.60.10.10">
    <property type="entry name" value="Endonuclease/exonuclease/phosphatase"/>
    <property type="match status" value="1"/>
</dbReference>
<dbReference type="AlphaFoldDB" id="A0A1Y6CTQ3"/>
<dbReference type="PANTHER" id="PTHR14859:SF15">
    <property type="entry name" value="ENDONUCLEASE_EXONUCLEASE_PHOSPHATASE DOMAIN-CONTAINING PROTEIN"/>
    <property type="match status" value="1"/>
</dbReference>
<dbReference type="PANTHER" id="PTHR14859">
    <property type="entry name" value="CALCOFLUOR WHITE HYPERSENSITIVE PROTEIN PRECURSOR"/>
    <property type="match status" value="1"/>
</dbReference>
<gene>
    <name evidence="2" type="ORF">SAMN02949497_1103</name>
</gene>
<name>A0A1Y6CTQ3_9GAMM</name>
<sequence>MTSVPDRPRRLKLASFNIQTGISTSSYRDYLTGGWRHILPSRKRLPNLNRIAQLLKPFDLVGLQEVDGGGARSHNIVQAEYLAEHAGFPYWHNQVNRRFGNIALHSNGLLSRLKPDTVHDYKLPGLPGRGALLARFGQSGEDALYVGVLHLSLAQRTRLRQLAFVGELIHDLPYVVLMGDFNCEPDSPELNLLFQTTRLCDPACQISTFPSWRPHRMLDHILVTPELKVEKVRALNFTCSDHLPVAMEIALPRHLPIGG</sequence>
<dbReference type="RefSeq" id="WP_085210668.1">
    <property type="nucleotide sequence ID" value="NZ_FXAM01000001.1"/>
</dbReference>
<dbReference type="GO" id="GO:0006506">
    <property type="term" value="P:GPI anchor biosynthetic process"/>
    <property type="evidence" value="ECO:0007669"/>
    <property type="project" value="TreeGrafter"/>
</dbReference>
<accession>A0A1Y6CTQ3</accession>
<dbReference type="InterPro" id="IPR005135">
    <property type="entry name" value="Endo/exonuclease/phosphatase"/>
</dbReference>
<proteinExistence type="predicted"/>
<dbReference type="InterPro" id="IPR051916">
    <property type="entry name" value="GPI-anchor_lipid_remodeler"/>
</dbReference>